<dbReference type="NCBIfam" id="TIGR00305">
    <property type="entry name" value="putative toxin-antitoxin system toxin component, PIN family"/>
    <property type="match status" value="1"/>
</dbReference>
<protein>
    <submittedName>
        <fullName evidence="2">Nucleotide binding protein PINc</fullName>
    </submittedName>
</protein>
<evidence type="ECO:0000313" key="3">
    <source>
        <dbReference type="Proteomes" id="UP000005496"/>
    </source>
</evidence>
<dbReference type="SUPFAM" id="SSF88723">
    <property type="entry name" value="PIN domain-like"/>
    <property type="match status" value="1"/>
</dbReference>
<reference evidence="2" key="1">
    <citation type="submission" date="2010-05" db="EMBL/GenBank/DDBJ databases">
        <title>The draft genome of Desulfonatronospira thiodismutans ASO3-1.</title>
        <authorList>
            <consortium name="US DOE Joint Genome Institute (JGI-PGF)"/>
            <person name="Lucas S."/>
            <person name="Copeland A."/>
            <person name="Lapidus A."/>
            <person name="Cheng J.-F."/>
            <person name="Bruce D."/>
            <person name="Goodwin L."/>
            <person name="Pitluck S."/>
            <person name="Chertkov O."/>
            <person name="Brettin T."/>
            <person name="Detter J.C."/>
            <person name="Han C."/>
            <person name="Land M.L."/>
            <person name="Hauser L."/>
            <person name="Kyrpides N."/>
            <person name="Mikhailova N."/>
            <person name="Muyzer G."/>
            <person name="Woyke T."/>
        </authorList>
    </citation>
    <scope>NUCLEOTIDE SEQUENCE [LARGE SCALE GENOMIC DNA]</scope>
    <source>
        <strain evidence="2">ASO3-1</strain>
    </source>
</reference>
<dbReference type="RefSeq" id="WP_008870796.1">
    <property type="nucleotide sequence ID" value="NZ_ACJN02000003.1"/>
</dbReference>
<comment type="caution">
    <text evidence="2">The sequence shown here is derived from an EMBL/GenBank/DDBJ whole genome shotgun (WGS) entry which is preliminary data.</text>
</comment>
<accession>D6SRX8</accession>
<dbReference type="InterPro" id="IPR002716">
    <property type="entry name" value="PIN_dom"/>
</dbReference>
<dbReference type="AlphaFoldDB" id="D6SRX8"/>
<dbReference type="eggNOG" id="COG1569">
    <property type="taxonomic scope" value="Bacteria"/>
</dbReference>
<evidence type="ECO:0000259" key="1">
    <source>
        <dbReference type="SMART" id="SM00670"/>
    </source>
</evidence>
<dbReference type="EMBL" id="ACJN02000003">
    <property type="protein sequence ID" value="EFI33444.1"/>
    <property type="molecule type" value="Genomic_DNA"/>
</dbReference>
<proteinExistence type="predicted"/>
<dbReference type="CDD" id="cd09854">
    <property type="entry name" value="PIN_VapC-like"/>
    <property type="match status" value="1"/>
</dbReference>
<gene>
    <name evidence="2" type="ORF">Dthio_PD0778</name>
</gene>
<dbReference type="InterPro" id="IPR002850">
    <property type="entry name" value="PIN_toxin-like"/>
</dbReference>
<dbReference type="PANTHER" id="PTHR34610:SF3">
    <property type="entry name" value="SSL7007 PROTEIN"/>
    <property type="match status" value="1"/>
</dbReference>
<keyword evidence="3" id="KW-1185">Reference proteome</keyword>
<dbReference type="Pfam" id="PF13470">
    <property type="entry name" value="PIN_3"/>
    <property type="match status" value="1"/>
</dbReference>
<organism evidence="2 3">
    <name type="scientific">Desulfonatronospira thiodismutans ASO3-1</name>
    <dbReference type="NCBI Taxonomy" id="555779"/>
    <lineage>
        <taxon>Bacteria</taxon>
        <taxon>Pseudomonadati</taxon>
        <taxon>Thermodesulfobacteriota</taxon>
        <taxon>Desulfovibrionia</taxon>
        <taxon>Desulfovibrionales</taxon>
        <taxon>Desulfonatronovibrionaceae</taxon>
        <taxon>Desulfonatronospira</taxon>
    </lineage>
</organism>
<evidence type="ECO:0000313" key="2">
    <source>
        <dbReference type="EMBL" id="EFI33444.1"/>
    </source>
</evidence>
<feature type="domain" description="PIN" evidence="1">
    <location>
        <begin position="1"/>
        <end position="111"/>
    </location>
</feature>
<dbReference type="Proteomes" id="UP000005496">
    <property type="component" value="Unassembled WGS sequence"/>
</dbReference>
<name>D6SRX8_9BACT</name>
<sequence length="135" mass="14974">MKLVLDTNVLIAAFIARGTCHELLEHCALRHTIFISDFILNEFETNLVSKFGFTAEEAAAAAALVHTRAVMHSPEPLSERVCRDRDDDNVLALALAASADCIVTGDKDLLLLAQYRGLPVVAPGEFWQFENSYRR</sequence>
<dbReference type="SMART" id="SM00670">
    <property type="entry name" value="PINc"/>
    <property type="match status" value="1"/>
</dbReference>
<dbReference type="InterPro" id="IPR029060">
    <property type="entry name" value="PIN-like_dom_sf"/>
</dbReference>
<dbReference type="Gene3D" id="3.40.50.1010">
    <property type="entry name" value="5'-nuclease"/>
    <property type="match status" value="1"/>
</dbReference>
<dbReference type="PANTHER" id="PTHR34610">
    <property type="entry name" value="SSL7007 PROTEIN"/>
    <property type="match status" value="1"/>
</dbReference>
<dbReference type="OrthoDB" id="9798108at2"/>